<dbReference type="Proteomes" id="UP001372338">
    <property type="component" value="Unassembled WGS sequence"/>
</dbReference>
<sequence length="78" mass="8873">MVTYKPKGETVPKCPVSFNCILRKNKTNIRRVSFNHIGTMEEFVYLEAGSLTSWLLVFLKSFLPKPHAHTPTPTHADT</sequence>
<protein>
    <submittedName>
        <fullName evidence="1">Uncharacterized protein</fullName>
    </submittedName>
</protein>
<evidence type="ECO:0000313" key="1">
    <source>
        <dbReference type="EMBL" id="KAK7252500.1"/>
    </source>
</evidence>
<reference evidence="1 2" key="1">
    <citation type="submission" date="2024-01" db="EMBL/GenBank/DDBJ databases">
        <title>The genomes of 5 underutilized Papilionoideae crops provide insights into root nodulation and disease resistanc.</title>
        <authorList>
            <person name="Yuan L."/>
        </authorList>
    </citation>
    <scope>NUCLEOTIDE SEQUENCE [LARGE SCALE GENOMIC DNA]</scope>
    <source>
        <strain evidence="1">ZHUSHIDOU_FW_LH</strain>
        <tissue evidence="1">Leaf</tissue>
    </source>
</reference>
<gene>
    <name evidence="1" type="ORF">RIF29_36480</name>
</gene>
<keyword evidence="2" id="KW-1185">Reference proteome</keyword>
<comment type="caution">
    <text evidence="1">The sequence shown here is derived from an EMBL/GenBank/DDBJ whole genome shotgun (WGS) entry which is preliminary data.</text>
</comment>
<name>A0AAN9HUD1_CROPI</name>
<organism evidence="1 2">
    <name type="scientific">Crotalaria pallida</name>
    <name type="common">Smooth rattlebox</name>
    <name type="synonym">Crotalaria striata</name>
    <dbReference type="NCBI Taxonomy" id="3830"/>
    <lineage>
        <taxon>Eukaryota</taxon>
        <taxon>Viridiplantae</taxon>
        <taxon>Streptophyta</taxon>
        <taxon>Embryophyta</taxon>
        <taxon>Tracheophyta</taxon>
        <taxon>Spermatophyta</taxon>
        <taxon>Magnoliopsida</taxon>
        <taxon>eudicotyledons</taxon>
        <taxon>Gunneridae</taxon>
        <taxon>Pentapetalae</taxon>
        <taxon>rosids</taxon>
        <taxon>fabids</taxon>
        <taxon>Fabales</taxon>
        <taxon>Fabaceae</taxon>
        <taxon>Papilionoideae</taxon>
        <taxon>50 kb inversion clade</taxon>
        <taxon>genistoids sensu lato</taxon>
        <taxon>core genistoids</taxon>
        <taxon>Crotalarieae</taxon>
        <taxon>Crotalaria</taxon>
    </lineage>
</organism>
<accession>A0AAN9HUD1</accession>
<proteinExistence type="predicted"/>
<dbReference type="AlphaFoldDB" id="A0AAN9HUD1"/>
<dbReference type="EMBL" id="JAYWIO010000007">
    <property type="protein sequence ID" value="KAK7252500.1"/>
    <property type="molecule type" value="Genomic_DNA"/>
</dbReference>
<evidence type="ECO:0000313" key="2">
    <source>
        <dbReference type="Proteomes" id="UP001372338"/>
    </source>
</evidence>